<evidence type="ECO:0000313" key="2">
    <source>
        <dbReference type="Proteomes" id="UP000596661"/>
    </source>
</evidence>
<dbReference type="EnsemblPlants" id="evm.model.01.2910">
    <property type="protein sequence ID" value="cds.evm.model.01.2910"/>
    <property type="gene ID" value="evm.TU.01.2910"/>
</dbReference>
<proteinExistence type="predicted"/>
<accession>A0A803NN25</accession>
<reference evidence="1" key="2">
    <citation type="submission" date="2021-03" db="UniProtKB">
        <authorList>
            <consortium name="EnsemblPlants"/>
        </authorList>
    </citation>
    <scope>IDENTIFICATION</scope>
</reference>
<evidence type="ECO:0000313" key="1">
    <source>
        <dbReference type="EnsemblPlants" id="cds.evm.model.01.2910"/>
    </source>
</evidence>
<dbReference type="AlphaFoldDB" id="A0A803NN25"/>
<dbReference type="Proteomes" id="UP000596661">
    <property type="component" value="Chromosome 1"/>
</dbReference>
<sequence>MTQVDNMLTWALGPNFGLQLEAPQVDNISTWALGASPGRPGTECPGALNRKCFDSDSNASNMFVTEKKINWSCMIVQEPDVIDVEELMKDLEDDEDMDFNEGIDNEENIGLNMATKNSFYQKPNPEFR</sequence>
<name>A0A803NN25_CANSA</name>
<keyword evidence="2" id="KW-1185">Reference proteome</keyword>
<reference evidence="1" key="1">
    <citation type="submission" date="2018-11" db="EMBL/GenBank/DDBJ databases">
        <authorList>
            <person name="Grassa J C."/>
        </authorList>
    </citation>
    <scope>NUCLEOTIDE SEQUENCE [LARGE SCALE GENOMIC DNA]</scope>
</reference>
<protein>
    <submittedName>
        <fullName evidence="1">Uncharacterized protein</fullName>
    </submittedName>
</protein>
<organism evidence="1 2">
    <name type="scientific">Cannabis sativa</name>
    <name type="common">Hemp</name>
    <name type="synonym">Marijuana</name>
    <dbReference type="NCBI Taxonomy" id="3483"/>
    <lineage>
        <taxon>Eukaryota</taxon>
        <taxon>Viridiplantae</taxon>
        <taxon>Streptophyta</taxon>
        <taxon>Embryophyta</taxon>
        <taxon>Tracheophyta</taxon>
        <taxon>Spermatophyta</taxon>
        <taxon>Magnoliopsida</taxon>
        <taxon>eudicotyledons</taxon>
        <taxon>Gunneridae</taxon>
        <taxon>Pentapetalae</taxon>
        <taxon>rosids</taxon>
        <taxon>fabids</taxon>
        <taxon>Rosales</taxon>
        <taxon>Cannabaceae</taxon>
        <taxon>Cannabis</taxon>
    </lineage>
</organism>
<dbReference type="EMBL" id="UZAU01000082">
    <property type="status" value="NOT_ANNOTATED_CDS"/>
    <property type="molecule type" value="Genomic_DNA"/>
</dbReference>
<dbReference type="Gramene" id="evm.model.01.2910">
    <property type="protein sequence ID" value="cds.evm.model.01.2910"/>
    <property type="gene ID" value="evm.TU.01.2910"/>
</dbReference>